<gene>
    <name evidence="2" type="ORF">F6X38_16570</name>
</gene>
<feature type="compositionally biased region" description="Basic residues" evidence="1">
    <location>
        <begin position="13"/>
        <end position="24"/>
    </location>
</feature>
<reference evidence="2 3" key="1">
    <citation type="submission" date="2019-09" db="EMBL/GenBank/DDBJ databases">
        <title>YIM 132180 draft genome.</title>
        <authorList>
            <person name="Zhang K."/>
        </authorList>
    </citation>
    <scope>NUCLEOTIDE SEQUENCE [LARGE SCALE GENOMIC DNA]</scope>
    <source>
        <strain evidence="2 3">YIM 132180</strain>
    </source>
</reference>
<feature type="region of interest" description="Disordered" evidence="1">
    <location>
        <begin position="1"/>
        <end position="24"/>
    </location>
</feature>
<accession>A0A7V7TVD2</accession>
<dbReference type="AlphaFoldDB" id="A0A7V7TVD2"/>
<evidence type="ECO:0000256" key="1">
    <source>
        <dbReference type="SAM" id="MobiDB-lite"/>
    </source>
</evidence>
<comment type="caution">
    <text evidence="2">The sequence shown here is derived from an EMBL/GenBank/DDBJ whole genome shotgun (WGS) entry which is preliminary data.</text>
</comment>
<evidence type="ECO:0000313" key="3">
    <source>
        <dbReference type="Proteomes" id="UP000432089"/>
    </source>
</evidence>
<sequence>MDTTDAASEKHATPARRPRKWTRRRLAAAARHSVAYRERQRAKGMPTGSDIDAMIARVFVQNMMRHEGLRTGARDLPKLCELVARRFDIAEEMEEELERRVALRVERLRAAHATE</sequence>
<evidence type="ECO:0000313" key="2">
    <source>
        <dbReference type="EMBL" id="KAB0678040.1"/>
    </source>
</evidence>
<dbReference type="RefSeq" id="WP_150971543.1">
    <property type="nucleotide sequence ID" value="NZ_VZDO01000014.1"/>
</dbReference>
<organism evidence="2 3">
    <name type="scientific">Plantimonas leprariae</name>
    <dbReference type="NCBI Taxonomy" id="2615207"/>
    <lineage>
        <taxon>Bacteria</taxon>
        <taxon>Pseudomonadati</taxon>
        <taxon>Pseudomonadota</taxon>
        <taxon>Alphaproteobacteria</taxon>
        <taxon>Hyphomicrobiales</taxon>
        <taxon>Aurantimonadaceae</taxon>
        <taxon>Plantimonas</taxon>
    </lineage>
</organism>
<name>A0A7V7TVD2_9HYPH</name>
<protein>
    <submittedName>
        <fullName evidence="2">Uncharacterized protein</fullName>
    </submittedName>
</protein>
<keyword evidence="3" id="KW-1185">Reference proteome</keyword>
<dbReference type="Proteomes" id="UP000432089">
    <property type="component" value="Unassembled WGS sequence"/>
</dbReference>
<proteinExistence type="predicted"/>
<dbReference type="EMBL" id="VZDO01000014">
    <property type="protein sequence ID" value="KAB0678040.1"/>
    <property type="molecule type" value="Genomic_DNA"/>
</dbReference>